<dbReference type="RefSeq" id="WP_143165755.1">
    <property type="nucleotide sequence ID" value="NZ_FQXG01000006.1"/>
</dbReference>
<dbReference type="PROSITE" id="PS51257">
    <property type="entry name" value="PROKAR_LIPOPROTEIN"/>
    <property type="match status" value="1"/>
</dbReference>
<dbReference type="Proteomes" id="UP000184268">
    <property type="component" value="Unassembled WGS sequence"/>
</dbReference>
<accession>A0A1M5XYX7</accession>
<evidence type="ECO:0000313" key="3">
    <source>
        <dbReference type="EMBL" id="SHI05011.1"/>
    </source>
</evidence>
<feature type="signal peptide" evidence="2">
    <location>
        <begin position="1"/>
        <end position="21"/>
    </location>
</feature>
<feature type="region of interest" description="Disordered" evidence="1">
    <location>
        <begin position="51"/>
        <end position="83"/>
    </location>
</feature>
<protein>
    <submittedName>
        <fullName evidence="3">Uncharacterized protein</fullName>
    </submittedName>
</protein>
<sequence>MKVLTTTMAATALLLSGCSSIDTTDAQSTSSEARTDGYRCDKVVAVGSRMPTRRCTTASQREAERQEAERIMNTRGISSAANN</sequence>
<dbReference type="EMBL" id="FQXG01000006">
    <property type="protein sequence ID" value="SHI05011.1"/>
    <property type="molecule type" value="Genomic_DNA"/>
</dbReference>
<proteinExistence type="predicted"/>
<feature type="chain" id="PRO_5012929025" evidence="2">
    <location>
        <begin position="22"/>
        <end position="83"/>
    </location>
</feature>
<reference evidence="3 4" key="1">
    <citation type="submission" date="2016-11" db="EMBL/GenBank/DDBJ databases">
        <authorList>
            <person name="Jaros S."/>
            <person name="Januszkiewicz K."/>
            <person name="Wedrychowicz H."/>
        </authorList>
    </citation>
    <scope>NUCLEOTIDE SEQUENCE [LARGE SCALE GENOMIC DNA]</scope>
    <source>
        <strain evidence="3 4">DSM 16917</strain>
    </source>
</reference>
<name>A0A1M5XYX7_9GAMM</name>
<keyword evidence="4" id="KW-1185">Reference proteome</keyword>
<dbReference type="OrthoDB" id="6292882at2"/>
<evidence type="ECO:0000256" key="2">
    <source>
        <dbReference type="SAM" id="SignalP"/>
    </source>
</evidence>
<organism evidence="3 4">
    <name type="scientific">Ferrimonas marina</name>
    <dbReference type="NCBI Taxonomy" id="299255"/>
    <lineage>
        <taxon>Bacteria</taxon>
        <taxon>Pseudomonadati</taxon>
        <taxon>Pseudomonadota</taxon>
        <taxon>Gammaproteobacteria</taxon>
        <taxon>Alteromonadales</taxon>
        <taxon>Ferrimonadaceae</taxon>
        <taxon>Ferrimonas</taxon>
    </lineage>
</organism>
<gene>
    <name evidence="3" type="ORF">SAMN02745129_3823</name>
</gene>
<keyword evidence="2" id="KW-0732">Signal</keyword>
<dbReference type="STRING" id="299255.SAMN02745129_3823"/>
<feature type="compositionally biased region" description="Basic and acidic residues" evidence="1">
    <location>
        <begin position="61"/>
        <end position="72"/>
    </location>
</feature>
<evidence type="ECO:0000256" key="1">
    <source>
        <dbReference type="SAM" id="MobiDB-lite"/>
    </source>
</evidence>
<dbReference type="AlphaFoldDB" id="A0A1M5XYX7"/>
<evidence type="ECO:0000313" key="4">
    <source>
        <dbReference type="Proteomes" id="UP000184268"/>
    </source>
</evidence>